<comment type="caution">
    <text evidence="1">The sequence shown here is derived from an EMBL/GenBank/DDBJ whole genome shotgun (WGS) entry which is preliminary data.</text>
</comment>
<proteinExistence type="predicted"/>
<evidence type="ECO:0000313" key="2">
    <source>
        <dbReference type="Proteomes" id="UP001157502"/>
    </source>
</evidence>
<keyword evidence="2" id="KW-1185">Reference proteome</keyword>
<dbReference type="EMBL" id="CM055731">
    <property type="protein sequence ID" value="KAJ8013095.1"/>
    <property type="molecule type" value="Genomic_DNA"/>
</dbReference>
<evidence type="ECO:0000313" key="1">
    <source>
        <dbReference type="EMBL" id="KAJ8013095.1"/>
    </source>
</evidence>
<sequence length="125" mass="13903">MTGEDFSMCDIIRHLCSRDDGNDTLDLFTAFQGHNVVYRVVRVSFNTRDILEMEASIHRSPKREKQRGGVKKETLQKGKQEGVGCPAVMSNGTTVQAVPRKPRVPAVLQSHHVDGSLKATKTPRT</sequence>
<accession>A0ACC2HBH8</accession>
<reference evidence="1" key="1">
    <citation type="submission" date="2021-05" db="EMBL/GenBank/DDBJ databases">
        <authorList>
            <person name="Pan Q."/>
            <person name="Jouanno E."/>
            <person name="Zahm M."/>
            <person name="Klopp C."/>
            <person name="Cabau C."/>
            <person name="Louis A."/>
            <person name="Berthelot C."/>
            <person name="Parey E."/>
            <person name="Roest Crollius H."/>
            <person name="Montfort J."/>
            <person name="Robinson-Rechavi M."/>
            <person name="Bouchez O."/>
            <person name="Lampietro C."/>
            <person name="Lopez Roques C."/>
            <person name="Donnadieu C."/>
            <person name="Postlethwait J."/>
            <person name="Bobe J."/>
            <person name="Dillon D."/>
            <person name="Chandos A."/>
            <person name="von Hippel F."/>
            <person name="Guiguen Y."/>
        </authorList>
    </citation>
    <scope>NUCLEOTIDE SEQUENCE</scope>
    <source>
        <strain evidence="1">YG-Jan2019</strain>
    </source>
</reference>
<protein>
    <submittedName>
        <fullName evidence="1">Uncharacterized protein</fullName>
    </submittedName>
</protein>
<name>A0ACC2HBH8_DALPE</name>
<dbReference type="Proteomes" id="UP001157502">
    <property type="component" value="Chromosome 4"/>
</dbReference>
<gene>
    <name evidence="1" type="ORF">DPEC_G00049730</name>
</gene>
<organism evidence="1 2">
    <name type="scientific">Dallia pectoralis</name>
    <name type="common">Alaska blackfish</name>
    <dbReference type="NCBI Taxonomy" id="75939"/>
    <lineage>
        <taxon>Eukaryota</taxon>
        <taxon>Metazoa</taxon>
        <taxon>Chordata</taxon>
        <taxon>Craniata</taxon>
        <taxon>Vertebrata</taxon>
        <taxon>Euteleostomi</taxon>
        <taxon>Actinopterygii</taxon>
        <taxon>Neopterygii</taxon>
        <taxon>Teleostei</taxon>
        <taxon>Protacanthopterygii</taxon>
        <taxon>Esociformes</taxon>
        <taxon>Umbridae</taxon>
        <taxon>Dallia</taxon>
    </lineage>
</organism>